<dbReference type="EnsemblMetazoa" id="XM_021045445.2">
    <property type="protein sequence ID" value="XP_020901104.2"/>
    <property type="gene ID" value="LOC110239707"/>
</dbReference>
<dbReference type="InterPro" id="IPR015926">
    <property type="entry name" value="Cytolysin/lectin"/>
</dbReference>
<dbReference type="GO" id="GO:0090729">
    <property type="term" value="F:toxin activity"/>
    <property type="evidence" value="ECO:0007669"/>
    <property type="project" value="UniProtKB-KW"/>
</dbReference>
<dbReference type="GO" id="GO:0015267">
    <property type="term" value="F:channel activity"/>
    <property type="evidence" value="ECO:0007669"/>
    <property type="project" value="InterPro"/>
</dbReference>
<dbReference type="PANTHER" id="PTHR40388">
    <property type="entry name" value="BRYOPORIN"/>
    <property type="match status" value="1"/>
</dbReference>
<evidence type="ECO:0000256" key="9">
    <source>
        <dbReference type="ARBA" id="ARBA00023331"/>
    </source>
</evidence>
<evidence type="ECO:0000256" key="6">
    <source>
        <dbReference type="ARBA" id="ARBA00022852"/>
    </source>
</evidence>
<evidence type="ECO:0000256" key="2">
    <source>
        <dbReference type="ARBA" id="ARBA00004532"/>
    </source>
</evidence>
<evidence type="ECO:0000256" key="5">
    <source>
        <dbReference type="ARBA" id="ARBA00022656"/>
    </source>
</evidence>
<feature type="chain" id="PRO_5037938623" description="Actinoporin" evidence="10">
    <location>
        <begin position="20"/>
        <end position="262"/>
    </location>
</feature>
<evidence type="ECO:0000313" key="12">
    <source>
        <dbReference type="Proteomes" id="UP000887567"/>
    </source>
</evidence>
<dbReference type="GO" id="GO:0006812">
    <property type="term" value="P:monoatomic cation transport"/>
    <property type="evidence" value="ECO:0007669"/>
    <property type="project" value="InterPro"/>
</dbReference>
<keyword evidence="9" id="KW-0166">Nematocyst</keyword>
<evidence type="ECO:0000256" key="4">
    <source>
        <dbReference type="ARBA" id="ARBA00022537"/>
    </source>
</evidence>
<reference evidence="11" key="1">
    <citation type="submission" date="2022-11" db="UniProtKB">
        <authorList>
            <consortium name="EnsemblMetazoa"/>
        </authorList>
    </citation>
    <scope>IDENTIFICATION</scope>
</reference>
<dbReference type="Gene3D" id="2.60.270.20">
    <property type="entry name" value="Cytolysin/lectin"/>
    <property type="match status" value="1"/>
</dbReference>
<dbReference type="RefSeq" id="XP_020901104.2">
    <property type="nucleotide sequence ID" value="XM_021045445.2"/>
</dbReference>
<dbReference type="OrthoDB" id="2304600at2759"/>
<keyword evidence="6" id="KW-0204">Cytolysis</keyword>
<evidence type="ECO:0000256" key="7">
    <source>
        <dbReference type="ARBA" id="ARBA00023136"/>
    </source>
</evidence>
<keyword evidence="12" id="KW-1185">Reference proteome</keyword>
<evidence type="ECO:0000313" key="11">
    <source>
        <dbReference type="EnsemblMetazoa" id="XP_020901104.2"/>
    </source>
</evidence>
<keyword evidence="4" id="KW-1052">Target cell membrane</keyword>
<dbReference type="Proteomes" id="UP000887567">
    <property type="component" value="Unplaced"/>
</dbReference>
<dbReference type="AlphaFoldDB" id="A0A913X9E1"/>
<dbReference type="PANTHER" id="PTHR40388:SF1">
    <property type="entry name" value="BRYOPORIN"/>
    <property type="match status" value="1"/>
</dbReference>
<dbReference type="KEGG" id="epa:110239707"/>
<sequence>MKHFIALFLVLAVIPLASPQEPLQKATIDDDDMQVKFTLFNRKSLTMKHFIALFLVLAVIPLASPQEPLQKATIDDDDMQVHKDKRVISAGTAIAVGQFSINVLNNVLAAIGKVSRKIAIGVENESGLKWEALNVFFRYGASDITLPMKVENAKALLYTARKSHSIFMTGTSAVFTYSMSDGNTLAVLFVVPYNKLSFSNWWNVKVYNGRKMADWRMWKELYNKNPFPANAWHQRNLGYGVKVKGYMTNAGEATLQIRISKA</sequence>
<evidence type="ECO:0008006" key="13">
    <source>
        <dbReference type="Google" id="ProtNLM"/>
    </source>
</evidence>
<keyword evidence="8" id="KW-1053">Target membrane</keyword>
<protein>
    <recommendedName>
        <fullName evidence="13">Actinoporin</fullName>
    </recommendedName>
</protein>
<evidence type="ECO:0000256" key="10">
    <source>
        <dbReference type="SAM" id="SignalP"/>
    </source>
</evidence>
<keyword evidence="10" id="KW-0732">Signal</keyword>
<evidence type="ECO:0000256" key="8">
    <source>
        <dbReference type="ARBA" id="ARBA00023298"/>
    </source>
</evidence>
<keyword evidence="5" id="KW-0800">Toxin</keyword>
<dbReference type="GeneID" id="110239707"/>
<feature type="signal peptide" evidence="10">
    <location>
        <begin position="1"/>
        <end position="19"/>
    </location>
</feature>
<dbReference type="SUPFAM" id="SSF63724">
    <property type="entry name" value="Cytolysin/lectin"/>
    <property type="match status" value="1"/>
</dbReference>
<dbReference type="GO" id="GO:0042151">
    <property type="term" value="C:nematocyst"/>
    <property type="evidence" value="ECO:0007669"/>
    <property type="project" value="UniProtKB-SubCell"/>
</dbReference>
<evidence type="ECO:0000256" key="3">
    <source>
        <dbReference type="ARBA" id="ARBA00008399"/>
    </source>
</evidence>
<accession>A0A913X9E1</accession>
<dbReference type="InterPro" id="IPR050677">
    <property type="entry name" value="Actinoporin_PFT"/>
</dbReference>
<dbReference type="GO" id="GO:0046931">
    <property type="term" value="P:pore complex assembly"/>
    <property type="evidence" value="ECO:0007669"/>
    <property type="project" value="InterPro"/>
</dbReference>
<evidence type="ECO:0000256" key="1">
    <source>
        <dbReference type="ARBA" id="ARBA00004175"/>
    </source>
</evidence>
<name>A0A913X9E1_EXADI</name>
<comment type="similarity">
    <text evidence="3">Belongs to the actinoporin family. Sea anemone subfamily.</text>
</comment>
<keyword evidence="7" id="KW-0472">Membrane</keyword>
<comment type="subcellular location">
    <subcellularLocation>
        <location evidence="2">Nematocyst</location>
    </subcellularLocation>
    <subcellularLocation>
        <location evidence="1">Target cell membrane</location>
    </subcellularLocation>
</comment>
<proteinExistence type="inferred from homology"/>
<dbReference type="InterPro" id="IPR009104">
    <property type="entry name" value="Anemon_actinoporin-like"/>
</dbReference>
<organism evidence="11 12">
    <name type="scientific">Exaiptasia diaphana</name>
    <name type="common">Tropical sea anemone</name>
    <name type="synonym">Aiptasia pulchella</name>
    <dbReference type="NCBI Taxonomy" id="2652724"/>
    <lineage>
        <taxon>Eukaryota</taxon>
        <taxon>Metazoa</taxon>
        <taxon>Cnidaria</taxon>
        <taxon>Anthozoa</taxon>
        <taxon>Hexacorallia</taxon>
        <taxon>Actiniaria</taxon>
        <taxon>Aiptasiidae</taxon>
        <taxon>Exaiptasia</taxon>
    </lineage>
</organism>
<dbReference type="GO" id="GO:0046930">
    <property type="term" value="C:pore complex"/>
    <property type="evidence" value="ECO:0007669"/>
    <property type="project" value="InterPro"/>
</dbReference>
<dbReference type="GO" id="GO:0044218">
    <property type="term" value="C:other organism cell membrane"/>
    <property type="evidence" value="ECO:0007669"/>
    <property type="project" value="UniProtKB-KW"/>
</dbReference>
<dbReference type="Pfam" id="PF06369">
    <property type="entry name" value="Anemone_cytotox"/>
    <property type="match status" value="1"/>
</dbReference>
<dbReference type="GO" id="GO:0051715">
    <property type="term" value="P:cytolysis in another organism"/>
    <property type="evidence" value="ECO:0007669"/>
    <property type="project" value="InterPro"/>
</dbReference>